<feature type="domain" description="dUTPase-like" evidence="5">
    <location>
        <begin position="32"/>
        <end position="120"/>
    </location>
</feature>
<name>X0SIZ7_9ZZZZ</name>
<dbReference type="PANTHER" id="PTHR11241:SF0">
    <property type="entry name" value="DEOXYURIDINE 5'-TRIPHOSPHATE NUCLEOTIDOHYDROLASE"/>
    <property type="match status" value="1"/>
</dbReference>
<dbReference type="AlphaFoldDB" id="X0SIZ7"/>
<dbReference type="SUPFAM" id="SSF51283">
    <property type="entry name" value="dUTPase-like"/>
    <property type="match status" value="1"/>
</dbReference>
<accession>X0SIZ7</accession>
<gene>
    <name evidence="6" type="ORF">S01H1_01551</name>
</gene>
<evidence type="ECO:0000256" key="4">
    <source>
        <dbReference type="ARBA" id="ARBA00023080"/>
    </source>
</evidence>
<dbReference type="GO" id="GO:0006226">
    <property type="term" value="P:dUMP biosynthetic process"/>
    <property type="evidence" value="ECO:0007669"/>
    <property type="project" value="InterPro"/>
</dbReference>
<keyword evidence="3" id="KW-0378">Hydrolase</keyword>
<dbReference type="NCBIfam" id="TIGR00576">
    <property type="entry name" value="dut"/>
    <property type="match status" value="1"/>
</dbReference>
<dbReference type="PANTHER" id="PTHR11241">
    <property type="entry name" value="DEOXYURIDINE 5'-TRIPHOSPHATE NUCLEOTIDOHYDROLASE"/>
    <property type="match status" value="1"/>
</dbReference>
<keyword evidence="4" id="KW-0546">Nucleotide metabolism</keyword>
<dbReference type="InterPro" id="IPR008181">
    <property type="entry name" value="dUTPase"/>
</dbReference>
<protein>
    <recommendedName>
        <fullName evidence="2">dUTP diphosphatase</fullName>
        <ecNumber evidence="2">3.6.1.23</ecNumber>
    </recommendedName>
</protein>
<dbReference type="EC" id="3.6.1.23" evidence="2"/>
<comment type="caution">
    <text evidence="6">The sequence shown here is derived from an EMBL/GenBank/DDBJ whole genome shotgun (WGS) entry which is preliminary data.</text>
</comment>
<dbReference type="InterPro" id="IPR029054">
    <property type="entry name" value="dUTPase-like"/>
</dbReference>
<reference evidence="6" key="1">
    <citation type="journal article" date="2014" name="Front. Microbiol.">
        <title>High frequency of phylogenetically diverse reductive dehalogenase-homologous genes in deep subseafloor sedimentary metagenomes.</title>
        <authorList>
            <person name="Kawai M."/>
            <person name="Futagami T."/>
            <person name="Toyoda A."/>
            <person name="Takaki Y."/>
            <person name="Nishi S."/>
            <person name="Hori S."/>
            <person name="Arai W."/>
            <person name="Tsubouchi T."/>
            <person name="Morono Y."/>
            <person name="Uchiyama I."/>
            <person name="Ito T."/>
            <person name="Fujiyama A."/>
            <person name="Inagaki F."/>
            <person name="Takami H."/>
        </authorList>
    </citation>
    <scope>NUCLEOTIDE SEQUENCE</scope>
    <source>
        <strain evidence="6">Expedition CK06-06</strain>
    </source>
</reference>
<proteinExistence type="inferred from homology"/>
<dbReference type="InterPro" id="IPR033704">
    <property type="entry name" value="dUTPase_trimeric"/>
</dbReference>
<dbReference type="Pfam" id="PF00692">
    <property type="entry name" value="dUTPase"/>
    <property type="match status" value="1"/>
</dbReference>
<evidence type="ECO:0000313" key="6">
    <source>
        <dbReference type="EMBL" id="GAF81043.1"/>
    </source>
</evidence>
<evidence type="ECO:0000256" key="1">
    <source>
        <dbReference type="ARBA" id="ARBA00006581"/>
    </source>
</evidence>
<sequence>MKQIKQKVDLVVKKNRIEIKIEKVKGSEDLPLPISTSEFSSGVDLLSAEVSETVLHPGKIKLISTGIKIMIPKGYEGQIRPRSGLALKRGITILNTPGTIDSDYRGIVKVILINLGEEEF</sequence>
<organism evidence="6">
    <name type="scientific">marine sediment metagenome</name>
    <dbReference type="NCBI Taxonomy" id="412755"/>
    <lineage>
        <taxon>unclassified sequences</taxon>
        <taxon>metagenomes</taxon>
        <taxon>ecological metagenomes</taxon>
    </lineage>
</organism>
<feature type="non-terminal residue" evidence="6">
    <location>
        <position position="120"/>
    </location>
</feature>
<evidence type="ECO:0000256" key="3">
    <source>
        <dbReference type="ARBA" id="ARBA00022801"/>
    </source>
</evidence>
<evidence type="ECO:0000256" key="2">
    <source>
        <dbReference type="ARBA" id="ARBA00012379"/>
    </source>
</evidence>
<dbReference type="EMBL" id="BARS01000682">
    <property type="protein sequence ID" value="GAF81043.1"/>
    <property type="molecule type" value="Genomic_DNA"/>
</dbReference>
<dbReference type="CDD" id="cd07557">
    <property type="entry name" value="trimeric_dUTPase"/>
    <property type="match status" value="1"/>
</dbReference>
<dbReference type="GO" id="GO:0004170">
    <property type="term" value="F:dUTP diphosphatase activity"/>
    <property type="evidence" value="ECO:0007669"/>
    <property type="project" value="UniProtKB-EC"/>
</dbReference>
<comment type="similarity">
    <text evidence="1">Belongs to the dUTPase family.</text>
</comment>
<evidence type="ECO:0000259" key="5">
    <source>
        <dbReference type="Pfam" id="PF00692"/>
    </source>
</evidence>
<dbReference type="GO" id="GO:0000287">
    <property type="term" value="F:magnesium ion binding"/>
    <property type="evidence" value="ECO:0007669"/>
    <property type="project" value="InterPro"/>
</dbReference>
<dbReference type="NCBIfam" id="NF001862">
    <property type="entry name" value="PRK00601.1"/>
    <property type="match status" value="1"/>
</dbReference>
<dbReference type="GO" id="GO:0046081">
    <property type="term" value="P:dUTP catabolic process"/>
    <property type="evidence" value="ECO:0007669"/>
    <property type="project" value="InterPro"/>
</dbReference>
<dbReference type="InterPro" id="IPR036157">
    <property type="entry name" value="dUTPase-like_sf"/>
</dbReference>
<dbReference type="Gene3D" id="2.70.40.10">
    <property type="match status" value="1"/>
</dbReference>